<reference evidence="1 2" key="1">
    <citation type="submission" date="2015-01" db="EMBL/GenBank/DDBJ databases">
        <title>Evolution of Trichinella species and genotypes.</title>
        <authorList>
            <person name="Korhonen P.K."/>
            <person name="Edoardo P."/>
            <person name="Giuseppe L.R."/>
            <person name="Gasser R.B."/>
        </authorList>
    </citation>
    <scope>NUCLEOTIDE SEQUENCE [LARGE SCALE GENOMIC DNA]</scope>
    <source>
        <strain evidence="1">ISS1029</strain>
    </source>
</reference>
<keyword evidence="2" id="KW-1185">Reference proteome</keyword>
<protein>
    <submittedName>
        <fullName evidence="1">Uncharacterized protein</fullName>
    </submittedName>
</protein>
<organism evidence="1 2">
    <name type="scientific">Trichinella zimbabwensis</name>
    <dbReference type="NCBI Taxonomy" id="268475"/>
    <lineage>
        <taxon>Eukaryota</taxon>
        <taxon>Metazoa</taxon>
        <taxon>Ecdysozoa</taxon>
        <taxon>Nematoda</taxon>
        <taxon>Enoplea</taxon>
        <taxon>Dorylaimia</taxon>
        <taxon>Trichinellida</taxon>
        <taxon>Trichinellidae</taxon>
        <taxon>Trichinella</taxon>
    </lineage>
</organism>
<dbReference type="OrthoDB" id="10392493at2759"/>
<dbReference type="AlphaFoldDB" id="A0A0V1HJB3"/>
<evidence type="ECO:0000313" key="2">
    <source>
        <dbReference type="Proteomes" id="UP000055024"/>
    </source>
</evidence>
<name>A0A0V1HJB3_9BILA</name>
<gene>
    <name evidence="1" type="ORF">T11_11205</name>
</gene>
<dbReference type="Proteomes" id="UP000055024">
    <property type="component" value="Unassembled WGS sequence"/>
</dbReference>
<dbReference type="EMBL" id="JYDP01000056">
    <property type="protein sequence ID" value="KRZ10776.1"/>
    <property type="molecule type" value="Genomic_DNA"/>
</dbReference>
<accession>A0A0V1HJB3</accession>
<sequence>MQWQQNAGWLNRKKEEPVTNDKVSMRWEFAVPLKSNQMNFTYEIALAELIISTFSALGIRGTKSKLLRNRIVAI</sequence>
<comment type="caution">
    <text evidence="1">The sequence shown here is derived from an EMBL/GenBank/DDBJ whole genome shotgun (WGS) entry which is preliminary data.</text>
</comment>
<evidence type="ECO:0000313" key="1">
    <source>
        <dbReference type="EMBL" id="KRZ10776.1"/>
    </source>
</evidence>
<proteinExistence type="predicted"/>